<dbReference type="AlphaFoldDB" id="A0A0R2G1N7"/>
<dbReference type="InterPro" id="IPR020904">
    <property type="entry name" value="Sc_DH/Rdtase_CS"/>
</dbReference>
<protein>
    <submittedName>
        <fullName evidence="4">Short-chain dehydrogenase reductase SDR</fullName>
    </submittedName>
</protein>
<keyword evidence="5" id="KW-1185">Reference proteome</keyword>
<dbReference type="CDD" id="cd05233">
    <property type="entry name" value="SDR_c"/>
    <property type="match status" value="1"/>
</dbReference>
<evidence type="ECO:0000313" key="4">
    <source>
        <dbReference type="EMBL" id="KRN30893.1"/>
    </source>
</evidence>
<dbReference type="PANTHER" id="PTHR43115:SF4">
    <property type="entry name" value="DEHYDROGENASE_REDUCTASE SDR FAMILY MEMBER 11"/>
    <property type="match status" value="1"/>
</dbReference>
<dbReference type="RefSeq" id="WP_057770003.1">
    <property type="nucleotide sequence ID" value="NZ_JQAT01000004.1"/>
</dbReference>
<dbReference type="PANTHER" id="PTHR43115">
    <property type="entry name" value="DEHYDROGENASE/REDUCTASE SDR FAMILY MEMBER 11"/>
    <property type="match status" value="1"/>
</dbReference>
<accession>A0A0R2G1N7</accession>
<dbReference type="InterPro" id="IPR036291">
    <property type="entry name" value="NAD(P)-bd_dom_sf"/>
</dbReference>
<dbReference type="Pfam" id="PF00106">
    <property type="entry name" value="adh_short"/>
    <property type="match status" value="1"/>
</dbReference>
<evidence type="ECO:0000256" key="2">
    <source>
        <dbReference type="ARBA" id="ARBA00023002"/>
    </source>
</evidence>
<dbReference type="GO" id="GO:0016616">
    <property type="term" value="F:oxidoreductase activity, acting on the CH-OH group of donors, NAD or NADP as acceptor"/>
    <property type="evidence" value="ECO:0007669"/>
    <property type="project" value="UniProtKB-ARBA"/>
</dbReference>
<comment type="caution">
    <text evidence="4">The sequence shown here is derived from an EMBL/GenBank/DDBJ whole genome shotgun (WGS) entry which is preliminary data.</text>
</comment>
<gene>
    <name evidence="3" type="ORF">IV38_GL001685</name>
    <name evidence="4" type="ORF">IV40_GL001530</name>
</gene>
<evidence type="ECO:0000313" key="5">
    <source>
        <dbReference type="Proteomes" id="UP000051645"/>
    </source>
</evidence>
<dbReference type="PRINTS" id="PR00081">
    <property type="entry name" value="GDHRDH"/>
</dbReference>
<proteinExistence type="inferred from homology"/>
<dbReference type="SUPFAM" id="SSF51735">
    <property type="entry name" value="NAD(P)-binding Rossmann-fold domains"/>
    <property type="match status" value="1"/>
</dbReference>
<keyword evidence="2" id="KW-0560">Oxidoreductase</keyword>
<evidence type="ECO:0000313" key="3">
    <source>
        <dbReference type="EMBL" id="KRN28231.1"/>
    </source>
</evidence>
<dbReference type="EMBL" id="JQAZ01000005">
    <property type="protein sequence ID" value="KRN30893.1"/>
    <property type="molecule type" value="Genomic_DNA"/>
</dbReference>
<dbReference type="Proteomes" id="UP000051751">
    <property type="component" value="Unassembled WGS sequence"/>
</dbReference>
<sequence>MTETKDKVIVITGASSGIGAETARVLAQKGAKIVLAARNEAKLKQVADTINQAGGTAVYCVTDVTDHGQVAALVQFALEKFHKIDVLFANAGLMPLSYLRENKYHEWDQTIDVNLKGVLYAIGEVIPIMEQQGGGQIIATDSIAGHRVSPGNAVYAGTKYALRAIMNGLRAEEGPTKCIRVAMISPGNVSTNLYTGSSNPEVQKSVHNAELNAGLVTKDIANAVAYAIEQPGNVEIDELILQSIHQKG</sequence>
<dbReference type="Proteomes" id="UP000051645">
    <property type="component" value="Unassembled WGS sequence"/>
</dbReference>
<dbReference type="EMBL" id="JQAT01000004">
    <property type="protein sequence ID" value="KRN28231.1"/>
    <property type="molecule type" value="Genomic_DNA"/>
</dbReference>
<dbReference type="PATRIC" id="fig|81857.3.peg.1695"/>
<dbReference type="FunFam" id="3.40.50.720:FF:000047">
    <property type="entry name" value="NADP-dependent L-serine/L-allo-threonine dehydrogenase"/>
    <property type="match status" value="1"/>
</dbReference>
<dbReference type="OrthoDB" id="9775296at2"/>
<dbReference type="Gene3D" id="3.40.50.720">
    <property type="entry name" value="NAD(P)-binding Rossmann-like Domain"/>
    <property type="match status" value="1"/>
</dbReference>
<evidence type="ECO:0000313" key="6">
    <source>
        <dbReference type="Proteomes" id="UP000051751"/>
    </source>
</evidence>
<comment type="similarity">
    <text evidence="1">Belongs to the short-chain dehydrogenases/reductases (SDR) family.</text>
</comment>
<organism evidence="4 5">
    <name type="scientific">Lactobacillus selangorensis</name>
    <dbReference type="NCBI Taxonomy" id="81857"/>
    <lineage>
        <taxon>Bacteria</taxon>
        <taxon>Bacillati</taxon>
        <taxon>Bacillota</taxon>
        <taxon>Bacilli</taxon>
        <taxon>Lactobacillales</taxon>
        <taxon>Lactobacillaceae</taxon>
        <taxon>Lactobacillus</taxon>
    </lineage>
</organism>
<dbReference type="PROSITE" id="PS00061">
    <property type="entry name" value="ADH_SHORT"/>
    <property type="match status" value="1"/>
</dbReference>
<reference evidence="5 6" key="1">
    <citation type="journal article" date="2015" name="Genome Announc.">
        <title>Expanding the biotechnology potential of lactobacilli through comparative genomics of 213 strains and associated genera.</title>
        <authorList>
            <person name="Sun Z."/>
            <person name="Harris H.M."/>
            <person name="McCann A."/>
            <person name="Guo C."/>
            <person name="Argimon S."/>
            <person name="Zhang W."/>
            <person name="Yang X."/>
            <person name="Jeffery I.B."/>
            <person name="Cooney J.C."/>
            <person name="Kagawa T.F."/>
            <person name="Liu W."/>
            <person name="Song Y."/>
            <person name="Salvetti E."/>
            <person name="Wrobel A."/>
            <person name="Rasinkangas P."/>
            <person name="Parkhill J."/>
            <person name="Rea M.C."/>
            <person name="O'Sullivan O."/>
            <person name="Ritari J."/>
            <person name="Douillard F.P."/>
            <person name="Paul Ross R."/>
            <person name="Yang R."/>
            <person name="Briner A.E."/>
            <person name="Felis G.E."/>
            <person name="de Vos W.M."/>
            <person name="Barrangou R."/>
            <person name="Klaenhammer T.R."/>
            <person name="Caufield P.W."/>
            <person name="Cui Y."/>
            <person name="Zhang H."/>
            <person name="O'Toole P.W."/>
        </authorList>
    </citation>
    <scope>NUCLEOTIDE SEQUENCE [LARGE SCALE GENOMIC DNA]</scope>
    <source>
        <strain evidence="3 6">ATCC BAA-66</strain>
        <strain evidence="4 5">DSM 13344</strain>
    </source>
</reference>
<dbReference type="InterPro" id="IPR002347">
    <property type="entry name" value="SDR_fam"/>
</dbReference>
<name>A0A0R2G1N7_9LACO</name>
<evidence type="ECO:0000256" key="1">
    <source>
        <dbReference type="ARBA" id="ARBA00006484"/>
    </source>
</evidence>
<dbReference type="STRING" id="81857.IV38_GL001685"/>